<feature type="transmembrane region" description="Helical" evidence="1">
    <location>
        <begin position="38"/>
        <end position="58"/>
    </location>
</feature>
<evidence type="ECO:0000313" key="2">
    <source>
        <dbReference type="EMBL" id="GGF06364.1"/>
    </source>
</evidence>
<evidence type="ECO:0000313" key="3">
    <source>
        <dbReference type="Proteomes" id="UP000655016"/>
    </source>
</evidence>
<gene>
    <name evidence="2" type="ORF">GCM10011518_14590</name>
</gene>
<feature type="transmembrane region" description="Helical" evidence="1">
    <location>
        <begin position="170"/>
        <end position="192"/>
    </location>
</feature>
<name>A0ABQ1TYV9_9FLAO</name>
<protein>
    <submittedName>
        <fullName evidence="2">Uncharacterized protein</fullName>
    </submittedName>
</protein>
<keyword evidence="3" id="KW-1185">Reference proteome</keyword>
<keyword evidence="1" id="KW-0812">Transmembrane</keyword>
<evidence type="ECO:0000256" key="1">
    <source>
        <dbReference type="SAM" id="Phobius"/>
    </source>
</evidence>
<organism evidence="2 3">
    <name type="scientific">Flavobacterium limi</name>
    <dbReference type="NCBI Taxonomy" id="2045105"/>
    <lineage>
        <taxon>Bacteria</taxon>
        <taxon>Pseudomonadati</taxon>
        <taxon>Bacteroidota</taxon>
        <taxon>Flavobacteriia</taxon>
        <taxon>Flavobacteriales</taxon>
        <taxon>Flavobacteriaceae</taxon>
        <taxon>Flavobacterium</taxon>
    </lineage>
</organism>
<comment type="caution">
    <text evidence="2">The sequence shown here is derived from an EMBL/GenBank/DDBJ whole genome shotgun (WGS) entry which is preliminary data.</text>
</comment>
<keyword evidence="1" id="KW-0472">Membrane</keyword>
<sequence length="199" mass="22962">MITELEIHWDNFVIINHKIYFEMKKLIGFFFKNGKYKIALPVLAVGIVLQALLIVDYLPEFLHYSENVKNPDQLFTYNYEYIADLYDKLGKEGRKFYFKMLGLDFLYTTISGVGYSLLLAALVKKEKWYIMLPLFLTLADVFENISQIILMDNFPAISALGVAISSTFSSIKMTGGAVSLLLILFFIGRNIIQWVKIKR</sequence>
<accession>A0ABQ1TYV9</accession>
<dbReference type="EMBL" id="BMKP01000002">
    <property type="protein sequence ID" value="GGF06364.1"/>
    <property type="molecule type" value="Genomic_DNA"/>
</dbReference>
<keyword evidence="1" id="KW-1133">Transmembrane helix</keyword>
<dbReference type="Proteomes" id="UP000655016">
    <property type="component" value="Unassembled WGS sequence"/>
</dbReference>
<reference evidence="3" key="1">
    <citation type="journal article" date="2019" name="Int. J. Syst. Evol. Microbiol.">
        <title>The Global Catalogue of Microorganisms (GCM) 10K type strain sequencing project: providing services to taxonomists for standard genome sequencing and annotation.</title>
        <authorList>
            <consortium name="The Broad Institute Genomics Platform"/>
            <consortium name="The Broad Institute Genome Sequencing Center for Infectious Disease"/>
            <person name="Wu L."/>
            <person name="Ma J."/>
        </authorList>
    </citation>
    <scope>NUCLEOTIDE SEQUENCE [LARGE SCALE GENOMIC DNA]</scope>
    <source>
        <strain evidence="3">CGMCC 1.16060</strain>
    </source>
</reference>
<proteinExistence type="predicted"/>
<feature type="transmembrane region" description="Helical" evidence="1">
    <location>
        <begin position="130"/>
        <end position="150"/>
    </location>
</feature>
<feature type="transmembrane region" description="Helical" evidence="1">
    <location>
        <begin position="105"/>
        <end position="123"/>
    </location>
</feature>